<dbReference type="PANTHER" id="PTHR30153">
    <property type="entry name" value="REPLICATIVE DNA HELICASE DNAB"/>
    <property type="match status" value="1"/>
</dbReference>
<dbReference type="Pfam" id="PF00772">
    <property type="entry name" value="DnaB"/>
    <property type="match status" value="1"/>
</dbReference>
<dbReference type="FunFam" id="3.40.50.300:FF:000351">
    <property type="entry name" value="Replicative DNA helicase"/>
    <property type="match status" value="1"/>
</dbReference>
<keyword evidence="6 12" id="KW-0347">Helicase</keyword>
<evidence type="ECO:0000256" key="9">
    <source>
        <dbReference type="ARBA" id="ARBA00023235"/>
    </source>
</evidence>
<keyword evidence="4 12" id="KW-0547">Nucleotide-binding</keyword>
<keyword evidence="15" id="KW-1185">Reference proteome</keyword>
<keyword evidence="9" id="KW-0413">Isomerase</keyword>
<dbReference type="EC" id="5.6.2.3" evidence="11 12"/>
<organism evidence="14 15">
    <name type="scientific">Lederbergia citrea</name>
    <dbReference type="NCBI Taxonomy" id="2833581"/>
    <lineage>
        <taxon>Bacteria</taxon>
        <taxon>Bacillati</taxon>
        <taxon>Bacillota</taxon>
        <taxon>Bacilli</taxon>
        <taxon>Bacillales</taxon>
        <taxon>Bacillaceae</taxon>
        <taxon>Lederbergia</taxon>
    </lineage>
</organism>
<keyword evidence="8 12" id="KW-0238">DNA-binding</keyword>
<comment type="catalytic activity">
    <reaction evidence="10 12">
        <text>ATP + H2O = ADP + phosphate + H(+)</text>
        <dbReference type="Rhea" id="RHEA:13065"/>
        <dbReference type="ChEBI" id="CHEBI:15377"/>
        <dbReference type="ChEBI" id="CHEBI:15378"/>
        <dbReference type="ChEBI" id="CHEBI:30616"/>
        <dbReference type="ChEBI" id="CHEBI:43474"/>
        <dbReference type="ChEBI" id="CHEBI:456216"/>
        <dbReference type="EC" id="5.6.2.3"/>
    </reaction>
</comment>
<dbReference type="RefSeq" id="WP_213098361.1">
    <property type="nucleotide sequence ID" value="NZ_JAGYPN010000002.1"/>
</dbReference>
<dbReference type="PANTHER" id="PTHR30153:SF2">
    <property type="entry name" value="REPLICATIVE DNA HELICASE"/>
    <property type="match status" value="1"/>
</dbReference>
<evidence type="ECO:0000313" key="14">
    <source>
        <dbReference type="EMBL" id="MBS4223342.1"/>
    </source>
</evidence>
<dbReference type="GO" id="GO:0005829">
    <property type="term" value="C:cytosol"/>
    <property type="evidence" value="ECO:0007669"/>
    <property type="project" value="TreeGrafter"/>
</dbReference>
<dbReference type="InterPro" id="IPR016136">
    <property type="entry name" value="DNA_helicase_N/primase_C"/>
</dbReference>
<dbReference type="GO" id="GO:1990077">
    <property type="term" value="C:primosome complex"/>
    <property type="evidence" value="ECO:0007669"/>
    <property type="project" value="UniProtKB-UniRule"/>
</dbReference>
<comment type="similarity">
    <text evidence="1 12">Belongs to the helicase family. DnaB subfamily.</text>
</comment>
<gene>
    <name evidence="14" type="primary">dnaB</name>
    <name evidence="14" type="ORF">KHA91_11370</name>
</gene>
<evidence type="ECO:0000256" key="4">
    <source>
        <dbReference type="ARBA" id="ARBA00022741"/>
    </source>
</evidence>
<evidence type="ECO:0000256" key="7">
    <source>
        <dbReference type="ARBA" id="ARBA00022840"/>
    </source>
</evidence>
<evidence type="ECO:0000259" key="13">
    <source>
        <dbReference type="PROSITE" id="PS51199"/>
    </source>
</evidence>
<dbReference type="SUPFAM" id="SSF48024">
    <property type="entry name" value="N-terminal domain of DnaB helicase"/>
    <property type="match status" value="1"/>
</dbReference>
<evidence type="ECO:0000256" key="6">
    <source>
        <dbReference type="ARBA" id="ARBA00022806"/>
    </source>
</evidence>
<dbReference type="AlphaFoldDB" id="A0A942UNY8"/>
<feature type="domain" description="SF4 helicase" evidence="13">
    <location>
        <begin position="166"/>
        <end position="433"/>
    </location>
</feature>
<reference evidence="14 15" key="1">
    <citation type="submission" date="2021-05" db="EMBL/GenBank/DDBJ databases">
        <title>Novel Bacillus species.</title>
        <authorList>
            <person name="Liu G."/>
        </authorList>
    </citation>
    <scope>NUCLEOTIDE SEQUENCE [LARGE SCALE GENOMIC DNA]</scope>
    <source>
        <strain evidence="14 15">FJAT-49682</strain>
    </source>
</reference>
<dbReference type="SUPFAM" id="SSF52540">
    <property type="entry name" value="P-loop containing nucleoside triphosphate hydrolases"/>
    <property type="match status" value="1"/>
</dbReference>
<dbReference type="InterPro" id="IPR036185">
    <property type="entry name" value="DNA_heli_DnaB-like_N_sf"/>
</dbReference>
<dbReference type="Pfam" id="PF03796">
    <property type="entry name" value="DnaB_C"/>
    <property type="match status" value="1"/>
</dbReference>
<comment type="caution">
    <text evidence="14">The sequence shown here is derived from an EMBL/GenBank/DDBJ whole genome shotgun (WGS) entry which is preliminary data.</text>
</comment>
<dbReference type="Proteomes" id="UP000676456">
    <property type="component" value="Unassembled WGS sequence"/>
</dbReference>
<evidence type="ECO:0000313" key="15">
    <source>
        <dbReference type="Proteomes" id="UP000676456"/>
    </source>
</evidence>
<accession>A0A942UNY8</accession>
<evidence type="ECO:0000256" key="1">
    <source>
        <dbReference type="ARBA" id="ARBA00008428"/>
    </source>
</evidence>
<evidence type="ECO:0000256" key="10">
    <source>
        <dbReference type="ARBA" id="ARBA00048954"/>
    </source>
</evidence>
<dbReference type="InterPro" id="IPR027417">
    <property type="entry name" value="P-loop_NTPase"/>
</dbReference>
<keyword evidence="5 12" id="KW-0378">Hydrolase</keyword>
<evidence type="ECO:0000256" key="12">
    <source>
        <dbReference type="RuleBase" id="RU362085"/>
    </source>
</evidence>
<dbReference type="GO" id="GO:0006269">
    <property type="term" value="P:DNA replication, synthesis of primer"/>
    <property type="evidence" value="ECO:0007669"/>
    <property type="project" value="UniProtKB-UniRule"/>
</dbReference>
<dbReference type="GO" id="GO:0043139">
    <property type="term" value="F:5'-3' DNA helicase activity"/>
    <property type="evidence" value="ECO:0007669"/>
    <property type="project" value="UniProtKB-EC"/>
</dbReference>
<dbReference type="GO" id="GO:0003677">
    <property type="term" value="F:DNA binding"/>
    <property type="evidence" value="ECO:0007669"/>
    <property type="project" value="UniProtKB-UniRule"/>
</dbReference>
<dbReference type="InterPro" id="IPR007692">
    <property type="entry name" value="DNA_helicase_DnaB"/>
</dbReference>
<dbReference type="PROSITE" id="PS51199">
    <property type="entry name" value="SF4_HELICASE"/>
    <property type="match status" value="1"/>
</dbReference>
<dbReference type="InterPro" id="IPR007693">
    <property type="entry name" value="DNA_helicase_DnaB-like_N"/>
</dbReference>
<keyword evidence="2 12" id="KW-0639">Primosome</keyword>
<dbReference type="CDD" id="cd00984">
    <property type="entry name" value="DnaB_C"/>
    <property type="match status" value="1"/>
</dbReference>
<dbReference type="EMBL" id="JAGYPN010000002">
    <property type="protein sequence ID" value="MBS4223342.1"/>
    <property type="molecule type" value="Genomic_DNA"/>
</dbReference>
<proteinExistence type="inferred from homology"/>
<dbReference type="InterPro" id="IPR007694">
    <property type="entry name" value="DNA_helicase_DnaB-like_C"/>
</dbReference>
<dbReference type="NCBIfam" id="TIGR00665">
    <property type="entry name" value="DnaB"/>
    <property type="match status" value="1"/>
</dbReference>
<evidence type="ECO:0000256" key="5">
    <source>
        <dbReference type="ARBA" id="ARBA00022801"/>
    </source>
</evidence>
<evidence type="ECO:0000256" key="11">
    <source>
        <dbReference type="NCBIfam" id="TIGR00665"/>
    </source>
</evidence>
<dbReference type="Gene3D" id="3.40.50.300">
    <property type="entry name" value="P-loop containing nucleotide triphosphate hydrolases"/>
    <property type="match status" value="1"/>
</dbReference>
<evidence type="ECO:0000256" key="2">
    <source>
        <dbReference type="ARBA" id="ARBA00022515"/>
    </source>
</evidence>
<keyword evidence="3 12" id="KW-0235">DNA replication</keyword>
<sequence length="433" mass="49474">MIENKLFNQEAEEALIGSIFLNEGLVKECTLIPEQLYMKRLQFILRAMKRLDEQGKPIDVISVVEEIGLHNLENIGGISYLTDIACSVPTAENFIYYQKVVKEYDQKRKAVMVASKIQNDAYDRDISSILKNSIHDLINLEDDKADDGLGEISSSLVDLYDDSGKDHGEITGIPSGFWSLDRLTGGFQKSDLIVVGARPSVGKTAFALNIALHAAKHDVSIIFSIEMSKMQLLKRASSVMGNISSMKMRNPRRNFLDEDWKKFSHAMGMLSKARLHIFDKSGMDMFYIWSKMRKLRREYENEKSILVVIDYLQLITGDQKHRGNRQMEISEISRMLKTMARELNVVVIALSQLSRGVESRQDKRPMLSDLRESGQIEQDADVIAFLYRDDYYHKQTKEQNIVEIILAKQRNGPIGTIKLSFEKEYGKFLDLVL</sequence>
<comment type="function">
    <text evidence="12">The main replicative DNA helicase, it participates in initiation and elongation during chromosome replication. Travels ahead of the DNA replisome, separating dsDNA into templates for DNA synthesis. A processive ATP-dependent 5'-3' DNA helicase it has DNA-dependent ATPase activity.</text>
</comment>
<evidence type="ECO:0000256" key="8">
    <source>
        <dbReference type="ARBA" id="ARBA00023125"/>
    </source>
</evidence>
<name>A0A942UNY8_9BACI</name>
<evidence type="ECO:0000256" key="3">
    <source>
        <dbReference type="ARBA" id="ARBA00022705"/>
    </source>
</evidence>
<dbReference type="GO" id="GO:0016787">
    <property type="term" value="F:hydrolase activity"/>
    <property type="evidence" value="ECO:0007669"/>
    <property type="project" value="UniProtKB-KW"/>
</dbReference>
<protein>
    <recommendedName>
        <fullName evidence="11 12">Replicative DNA helicase</fullName>
        <ecNumber evidence="11 12">5.6.2.3</ecNumber>
    </recommendedName>
</protein>
<keyword evidence="7 12" id="KW-0067">ATP-binding</keyword>
<dbReference type="Gene3D" id="1.10.860.10">
    <property type="entry name" value="DNAb Helicase, Chain A"/>
    <property type="match status" value="1"/>
</dbReference>
<dbReference type="GO" id="GO:0005524">
    <property type="term" value="F:ATP binding"/>
    <property type="evidence" value="ECO:0007669"/>
    <property type="project" value="UniProtKB-UniRule"/>
</dbReference>